<keyword evidence="3" id="KW-0962">Peroxisome biogenesis</keyword>
<dbReference type="InterPro" id="IPR003959">
    <property type="entry name" value="ATPase_AAA_core"/>
</dbReference>
<dbReference type="Pfam" id="PF00004">
    <property type="entry name" value="AAA"/>
    <property type="match status" value="2"/>
</dbReference>
<dbReference type="Gene3D" id="3.40.50.300">
    <property type="entry name" value="P-loop containing nucleotide triphosphate hydrolases"/>
    <property type="match status" value="2"/>
</dbReference>
<sequence length="932" mass="105662">MDNEVKILQKKMDHLKTLLYIVNSYSSNKQCIILNKLLLLYVAFGVYIIKKTKAVLEAKDKIISVECNLQVEITPIKVFNRLVQLIQLECDRDKCILVGTDTLKQFNLKSGDWIIMTVKNQLGFTFKRTVQVLEGVNLKKFALISDLNMFNIVGTNPVDNEKESNITVLEEQCSTSDTKDENYLRLMTSDFTITCITNLPAFKPKAYTCMYFHYIHGFHNNPNQDIVKQVLNNYFAVPRYLHLNDIVRIDLKKYNLDMFQYDEVNYLCNIKYVYFKLWDFDSFEDSFDGINTDSFERTDIETESKQETDQHSKEQSKEDNVQTKTQINPNKLTLIYKDLLKMIIALIKQDHHGGYITSSDTAMVVCKPIKSFIPNIVRRNALDLQNAEFLTYDKYILKSHTDCQYFNKLMKCLQVFFYGGGQKVLKFHNNPIFLVTGSQNSGREELLYSVAERCGVHTKQVDCVSLIGNVPTIVEKNLENLFDKAKQCAPCLLVFHNIEDLCTDHSGNDDIRAMTCFTQHITHLTISFSRVVVVCTSSKAAKIHHLIKRIFLKTIDIVPLTEPERRQLIQYELDLLGGDYRFDPSLVDYLSSSTAGFEAHDLTCLVRLSVKNKILNDGFERTELKEVKEEDFQKIYADLQSRYSERLDAPSVPNVLWEDIGGLSKIKGEILSTFRAVKRTSGLKRSGLLLHGPPGTGKTLIAKAVATECRMNFLAVKGPELLNKYIGQSEENIRNVFLKARAASPCVVFFDELDSLAPRRGQEDQSSGVMDRVVSQLLAEMDGVHASKDVFILGATNRLDLLDPAILRPGRLDKSLCVGLYEDRISQLGVLKAVVRKFHLSPDVSLESLVHHFPSQMSGADIYAICSKAWTRAIRRIITTAPETETVTVNMEDFLGACPPTSGPEASEDTTDSTFSDNLDSSSTVVPEIQVS</sequence>
<protein>
    <recommendedName>
        <fullName evidence="8">Peroxisomal ATPase PEX6</fullName>
    </recommendedName>
    <alternativeName>
        <fullName evidence="9">Peroxin-6</fullName>
    </alternativeName>
</protein>
<dbReference type="GO" id="GO:0005829">
    <property type="term" value="C:cytosol"/>
    <property type="evidence" value="ECO:0007669"/>
    <property type="project" value="TreeGrafter"/>
</dbReference>
<feature type="compositionally biased region" description="Polar residues" evidence="11">
    <location>
        <begin position="912"/>
        <end position="932"/>
    </location>
</feature>
<evidence type="ECO:0000256" key="9">
    <source>
        <dbReference type="ARBA" id="ARBA00034920"/>
    </source>
</evidence>
<dbReference type="SUPFAM" id="SSF52540">
    <property type="entry name" value="P-loop containing nucleoside triphosphate hydrolases"/>
    <property type="match status" value="2"/>
</dbReference>
<feature type="domain" description="AAA+ ATPase" evidence="12">
    <location>
        <begin position="429"/>
        <end position="561"/>
    </location>
</feature>
<evidence type="ECO:0000256" key="10">
    <source>
        <dbReference type="ARBA" id="ARBA00048778"/>
    </source>
</evidence>
<keyword evidence="4" id="KW-0547">Nucleotide-binding</keyword>
<comment type="catalytic activity">
    <reaction evidence="10">
        <text>ATP + H2O = ADP + phosphate + H(+)</text>
        <dbReference type="Rhea" id="RHEA:13065"/>
        <dbReference type="ChEBI" id="CHEBI:15377"/>
        <dbReference type="ChEBI" id="CHEBI:15378"/>
        <dbReference type="ChEBI" id="CHEBI:30616"/>
        <dbReference type="ChEBI" id="CHEBI:43474"/>
        <dbReference type="ChEBI" id="CHEBI:456216"/>
    </reaction>
    <physiologicalReaction direction="left-to-right" evidence="10">
        <dbReference type="Rhea" id="RHEA:13066"/>
    </physiologicalReaction>
</comment>
<keyword evidence="6" id="KW-0067">ATP-binding</keyword>
<dbReference type="GO" id="GO:0005778">
    <property type="term" value="C:peroxisomal membrane"/>
    <property type="evidence" value="ECO:0007669"/>
    <property type="project" value="TreeGrafter"/>
</dbReference>
<comment type="similarity">
    <text evidence="2">Belongs to the AAA ATPase family.</text>
</comment>
<keyword evidence="7" id="KW-0472">Membrane</keyword>
<comment type="subcellular location">
    <subcellularLocation>
        <location evidence="1">Membrane</location>
    </subcellularLocation>
</comment>
<evidence type="ECO:0000256" key="8">
    <source>
        <dbReference type="ARBA" id="ARBA00034811"/>
    </source>
</evidence>
<evidence type="ECO:0000256" key="3">
    <source>
        <dbReference type="ARBA" id="ARBA00022593"/>
    </source>
</evidence>
<dbReference type="FunFam" id="3.40.50.300:FF:000109">
    <property type="entry name" value="Peroxisomal biogenesis factor 6"/>
    <property type="match status" value="1"/>
</dbReference>
<feature type="region of interest" description="Disordered" evidence="11">
    <location>
        <begin position="898"/>
        <end position="932"/>
    </location>
</feature>
<evidence type="ECO:0000256" key="11">
    <source>
        <dbReference type="SAM" id="MobiDB-lite"/>
    </source>
</evidence>
<evidence type="ECO:0000256" key="6">
    <source>
        <dbReference type="ARBA" id="ARBA00022840"/>
    </source>
</evidence>
<organism evidence="13">
    <name type="scientific">Cacopsylla melanoneura</name>
    <dbReference type="NCBI Taxonomy" id="428564"/>
    <lineage>
        <taxon>Eukaryota</taxon>
        <taxon>Metazoa</taxon>
        <taxon>Ecdysozoa</taxon>
        <taxon>Arthropoda</taxon>
        <taxon>Hexapoda</taxon>
        <taxon>Insecta</taxon>
        <taxon>Pterygota</taxon>
        <taxon>Neoptera</taxon>
        <taxon>Paraneoptera</taxon>
        <taxon>Hemiptera</taxon>
        <taxon>Sternorrhyncha</taxon>
        <taxon>Psylloidea</taxon>
        <taxon>Psyllidae</taxon>
        <taxon>Psyllinae</taxon>
        <taxon>Cacopsylla</taxon>
    </lineage>
</organism>
<evidence type="ECO:0000256" key="1">
    <source>
        <dbReference type="ARBA" id="ARBA00004370"/>
    </source>
</evidence>
<accession>A0A8D9EYL9</accession>
<evidence type="ECO:0000313" key="13">
    <source>
        <dbReference type="EMBL" id="CAG6771208.1"/>
    </source>
</evidence>
<feature type="domain" description="AAA+ ATPase" evidence="12">
    <location>
        <begin position="684"/>
        <end position="822"/>
    </location>
</feature>
<reference evidence="13" key="1">
    <citation type="submission" date="2021-05" db="EMBL/GenBank/DDBJ databases">
        <authorList>
            <person name="Alioto T."/>
            <person name="Alioto T."/>
            <person name="Gomez Garrido J."/>
        </authorList>
    </citation>
    <scope>NUCLEOTIDE SEQUENCE</scope>
</reference>
<dbReference type="SMART" id="SM00382">
    <property type="entry name" value="AAA"/>
    <property type="match status" value="2"/>
</dbReference>
<dbReference type="PANTHER" id="PTHR23077">
    <property type="entry name" value="AAA-FAMILY ATPASE"/>
    <property type="match status" value="1"/>
</dbReference>
<dbReference type="PANTHER" id="PTHR23077:SF9">
    <property type="entry name" value="PEROXISOMAL ATPASE PEX6"/>
    <property type="match status" value="1"/>
</dbReference>
<keyword evidence="5" id="KW-0378">Hydrolase</keyword>
<dbReference type="EMBL" id="HBUF01584089">
    <property type="protein sequence ID" value="CAG6771208.1"/>
    <property type="molecule type" value="Transcribed_RNA"/>
</dbReference>
<dbReference type="InterPro" id="IPR027417">
    <property type="entry name" value="P-loop_NTPase"/>
</dbReference>
<feature type="compositionally biased region" description="Basic and acidic residues" evidence="11">
    <location>
        <begin position="298"/>
        <end position="321"/>
    </location>
</feature>
<dbReference type="GO" id="GO:0016887">
    <property type="term" value="F:ATP hydrolysis activity"/>
    <property type="evidence" value="ECO:0007669"/>
    <property type="project" value="InterPro"/>
</dbReference>
<dbReference type="GO" id="GO:0005524">
    <property type="term" value="F:ATP binding"/>
    <property type="evidence" value="ECO:0007669"/>
    <property type="project" value="UniProtKB-KW"/>
</dbReference>
<evidence type="ECO:0000256" key="7">
    <source>
        <dbReference type="ARBA" id="ARBA00023136"/>
    </source>
</evidence>
<dbReference type="InterPro" id="IPR003593">
    <property type="entry name" value="AAA+_ATPase"/>
</dbReference>
<dbReference type="InterPro" id="IPR003960">
    <property type="entry name" value="ATPase_AAA_CS"/>
</dbReference>
<name>A0A8D9EYL9_9HEMI</name>
<dbReference type="Gene3D" id="1.10.8.60">
    <property type="match status" value="1"/>
</dbReference>
<proteinExistence type="inferred from homology"/>
<evidence type="ECO:0000256" key="2">
    <source>
        <dbReference type="ARBA" id="ARBA00006914"/>
    </source>
</evidence>
<dbReference type="AlphaFoldDB" id="A0A8D9EYL9"/>
<evidence type="ECO:0000256" key="4">
    <source>
        <dbReference type="ARBA" id="ARBA00022741"/>
    </source>
</evidence>
<dbReference type="InterPro" id="IPR050168">
    <property type="entry name" value="AAA_ATPase_domain"/>
</dbReference>
<evidence type="ECO:0000259" key="12">
    <source>
        <dbReference type="SMART" id="SM00382"/>
    </source>
</evidence>
<dbReference type="GO" id="GO:0016558">
    <property type="term" value="P:protein import into peroxisome matrix"/>
    <property type="evidence" value="ECO:0007669"/>
    <property type="project" value="TreeGrafter"/>
</dbReference>
<dbReference type="PROSITE" id="PS00674">
    <property type="entry name" value="AAA"/>
    <property type="match status" value="1"/>
</dbReference>
<evidence type="ECO:0000256" key="5">
    <source>
        <dbReference type="ARBA" id="ARBA00022801"/>
    </source>
</evidence>
<feature type="region of interest" description="Disordered" evidence="11">
    <location>
        <begin position="298"/>
        <end position="323"/>
    </location>
</feature>